<sequence length="242" mass="26056">MSDWIIPRWPAPPNVRAVSTLRSGGVSKGRFASLNLGLHVGDEAVSVLKNRERLTAMFELPAQPLWLDQHHGSVVVRADNAETWYADASFTSSSGVVCAVMTADCLPVLLCDRKGTRVAAIHAGWRGLASGIIEAAAHDLGGGDLVAWLGPAIGAGAFEVGDEVRAAFITQLGEVADAAFKRHKTQSKWYADIYMLARVALLSAGVGSVYGGERCTFSEPEHFFSFRRDGQTGRMATLIWIE</sequence>
<reference evidence="11 12" key="1">
    <citation type="submission" date="2019-09" db="EMBL/GenBank/DDBJ databases">
        <title>Ecophysiology of the spiral-shaped methanotroph Methylospira mobilis as revealed by the complete genome sequence.</title>
        <authorList>
            <person name="Oshkin I.Y."/>
            <person name="Dedysh S.N."/>
            <person name="Miroshnikov K."/>
            <person name="Danilova O.V."/>
            <person name="Hakobyan A."/>
            <person name="Liesack W."/>
        </authorList>
    </citation>
    <scope>NUCLEOTIDE SEQUENCE [LARGE SCALE GENOMIC DNA]</scope>
    <source>
        <strain evidence="11 12">Shm1</strain>
    </source>
</reference>
<dbReference type="GO" id="GO:0005507">
    <property type="term" value="F:copper ion binding"/>
    <property type="evidence" value="ECO:0007669"/>
    <property type="project" value="TreeGrafter"/>
</dbReference>
<evidence type="ECO:0000256" key="7">
    <source>
        <dbReference type="ARBA" id="ARBA00047989"/>
    </source>
</evidence>
<dbReference type="OrthoDB" id="4279at2"/>
<gene>
    <name evidence="11" type="primary">pgeF</name>
    <name evidence="11" type="ORF">F6R98_17310</name>
</gene>
<dbReference type="KEGG" id="mmob:F6R98_17310"/>
<dbReference type="InterPro" id="IPR038371">
    <property type="entry name" value="Cu_polyphenol_OxRdtase_sf"/>
</dbReference>
<comment type="catalytic activity">
    <reaction evidence="8">
        <text>adenosine + phosphate = alpha-D-ribose 1-phosphate + adenine</text>
        <dbReference type="Rhea" id="RHEA:27642"/>
        <dbReference type="ChEBI" id="CHEBI:16335"/>
        <dbReference type="ChEBI" id="CHEBI:16708"/>
        <dbReference type="ChEBI" id="CHEBI:43474"/>
        <dbReference type="ChEBI" id="CHEBI:57720"/>
        <dbReference type="EC" id="2.4.2.1"/>
    </reaction>
    <physiologicalReaction direction="left-to-right" evidence="8">
        <dbReference type="Rhea" id="RHEA:27643"/>
    </physiologicalReaction>
</comment>
<evidence type="ECO:0000256" key="5">
    <source>
        <dbReference type="ARBA" id="ARBA00022801"/>
    </source>
</evidence>
<evidence type="ECO:0000256" key="9">
    <source>
        <dbReference type="ARBA" id="ARBA00049893"/>
    </source>
</evidence>
<evidence type="ECO:0000256" key="10">
    <source>
        <dbReference type="RuleBase" id="RU361274"/>
    </source>
</evidence>
<dbReference type="Gene3D" id="3.60.140.10">
    <property type="entry name" value="CNF1/YfiH-like putative cysteine hydrolases"/>
    <property type="match status" value="1"/>
</dbReference>
<dbReference type="Pfam" id="PF02578">
    <property type="entry name" value="Cu-oxidase_4"/>
    <property type="match status" value="1"/>
</dbReference>
<evidence type="ECO:0000256" key="4">
    <source>
        <dbReference type="ARBA" id="ARBA00022723"/>
    </source>
</evidence>
<name>A0A5Q0BJW8_9GAMM</name>
<dbReference type="Proteomes" id="UP000325755">
    <property type="component" value="Chromosome"/>
</dbReference>
<dbReference type="AlphaFoldDB" id="A0A5Q0BJW8"/>
<keyword evidence="6" id="KW-0862">Zinc</keyword>
<keyword evidence="3" id="KW-0808">Transferase</keyword>
<dbReference type="SUPFAM" id="SSF64438">
    <property type="entry name" value="CNF1/YfiH-like putative cysteine hydrolases"/>
    <property type="match status" value="1"/>
</dbReference>
<organism evidence="11 12">
    <name type="scientific">Candidatus Methylospira mobilis</name>
    <dbReference type="NCBI Taxonomy" id="1808979"/>
    <lineage>
        <taxon>Bacteria</taxon>
        <taxon>Pseudomonadati</taxon>
        <taxon>Pseudomonadota</taxon>
        <taxon>Gammaproteobacteria</taxon>
        <taxon>Methylococcales</taxon>
        <taxon>Methylococcaceae</taxon>
        <taxon>Candidatus Methylospira</taxon>
    </lineage>
</organism>
<evidence type="ECO:0000256" key="6">
    <source>
        <dbReference type="ARBA" id="ARBA00022833"/>
    </source>
</evidence>
<keyword evidence="5" id="KW-0378">Hydrolase</keyword>
<comment type="catalytic activity">
    <reaction evidence="9">
        <text>S-methyl-5'-thioadenosine + phosphate = 5-(methylsulfanyl)-alpha-D-ribose 1-phosphate + adenine</text>
        <dbReference type="Rhea" id="RHEA:11852"/>
        <dbReference type="ChEBI" id="CHEBI:16708"/>
        <dbReference type="ChEBI" id="CHEBI:17509"/>
        <dbReference type="ChEBI" id="CHEBI:43474"/>
        <dbReference type="ChEBI" id="CHEBI:58533"/>
        <dbReference type="EC" id="2.4.2.28"/>
    </reaction>
    <physiologicalReaction direction="left-to-right" evidence="9">
        <dbReference type="Rhea" id="RHEA:11853"/>
    </physiologicalReaction>
</comment>
<dbReference type="GO" id="GO:0017061">
    <property type="term" value="F:S-methyl-5-thioadenosine phosphorylase activity"/>
    <property type="evidence" value="ECO:0007669"/>
    <property type="project" value="UniProtKB-EC"/>
</dbReference>
<evidence type="ECO:0000256" key="8">
    <source>
        <dbReference type="ARBA" id="ARBA00048968"/>
    </source>
</evidence>
<comment type="catalytic activity">
    <reaction evidence="1">
        <text>inosine + phosphate = alpha-D-ribose 1-phosphate + hypoxanthine</text>
        <dbReference type="Rhea" id="RHEA:27646"/>
        <dbReference type="ChEBI" id="CHEBI:17368"/>
        <dbReference type="ChEBI" id="CHEBI:17596"/>
        <dbReference type="ChEBI" id="CHEBI:43474"/>
        <dbReference type="ChEBI" id="CHEBI:57720"/>
        <dbReference type="EC" id="2.4.2.1"/>
    </reaction>
    <physiologicalReaction direction="left-to-right" evidence="1">
        <dbReference type="Rhea" id="RHEA:27647"/>
    </physiologicalReaction>
</comment>
<dbReference type="PANTHER" id="PTHR30616">
    <property type="entry name" value="UNCHARACTERIZED PROTEIN YFIH"/>
    <property type="match status" value="1"/>
</dbReference>
<dbReference type="InterPro" id="IPR011324">
    <property type="entry name" value="Cytotoxic_necrot_fac-like_cat"/>
</dbReference>
<evidence type="ECO:0000313" key="11">
    <source>
        <dbReference type="EMBL" id="QFY44175.1"/>
    </source>
</evidence>
<dbReference type="InterPro" id="IPR003730">
    <property type="entry name" value="Cu_polyphenol_OxRdtase"/>
</dbReference>
<evidence type="ECO:0000313" key="12">
    <source>
        <dbReference type="Proteomes" id="UP000325755"/>
    </source>
</evidence>
<dbReference type="PANTHER" id="PTHR30616:SF2">
    <property type="entry name" value="PURINE NUCLEOSIDE PHOSPHORYLASE LACC1"/>
    <property type="match status" value="1"/>
</dbReference>
<dbReference type="GO" id="GO:0016787">
    <property type="term" value="F:hydrolase activity"/>
    <property type="evidence" value="ECO:0007669"/>
    <property type="project" value="UniProtKB-KW"/>
</dbReference>
<keyword evidence="4" id="KW-0479">Metal-binding</keyword>
<dbReference type="RefSeq" id="WP_153250144.1">
    <property type="nucleotide sequence ID" value="NZ_CP044205.1"/>
</dbReference>
<evidence type="ECO:0000256" key="2">
    <source>
        <dbReference type="ARBA" id="ARBA00007353"/>
    </source>
</evidence>
<dbReference type="FunCoup" id="A0A5Q0BJW8">
    <property type="interactions" value="434"/>
</dbReference>
<keyword evidence="12" id="KW-1185">Reference proteome</keyword>
<protein>
    <recommendedName>
        <fullName evidence="10">Purine nucleoside phosphorylase</fullName>
    </recommendedName>
</protein>
<dbReference type="InParanoid" id="A0A5Q0BJW8"/>
<evidence type="ECO:0000256" key="1">
    <source>
        <dbReference type="ARBA" id="ARBA00000553"/>
    </source>
</evidence>
<comment type="similarity">
    <text evidence="2 10">Belongs to the purine nucleoside phosphorylase YfiH/LACC1 family.</text>
</comment>
<proteinExistence type="inferred from homology"/>
<dbReference type="EMBL" id="CP044205">
    <property type="protein sequence ID" value="QFY44175.1"/>
    <property type="molecule type" value="Genomic_DNA"/>
</dbReference>
<dbReference type="CDD" id="cd16833">
    <property type="entry name" value="YfiH"/>
    <property type="match status" value="1"/>
</dbReference>
<dbReference type="NCBIfam" id="TIGR00726">
    <property type="entry name" value="peptidoglycan editing factor PgeF"/>
    <property type="match status" value="1"/>
</dbReference>
<comment type="catalytic activity">
    <reaction evidence="7">
        <text>adenosine + H2O + H(+) = inosine + NH4(+)</text>
        <dbReference type="Rhea" id="RHEA:24408"/>
        <dbReference type="ChEBI" id="CHEBI:15377"/>
        <dbReference type="ChEBI" id="CHEBI:15378"/>
        <dbReference type="ChEBI" id="CHEBI:16335"/>
        <dbReference type="ChEBI" id="CHEBI:17596"/>
        <dbReference type="ChEBI" id="CHEBI:28938"/>
        <dbReference type="EC" id="3.5.4.4"/>
    </reaction>
    <physiologicalReaction direction="left-to-right" evidence="7">
        <dbReference type="Rhea" id="RHEA:24409"/>
    </physiologicalReaction>
</comment>
<accession>A0A5Q0BJW8</accession>
<evidence type="ECO:0000256" key="3">
    <source>
        <dbReference type="ARBA" id="ARBA00022679"/>
    </source>
</evidence>